<organism evidence="9 10">
    <name type="scientific">Propionibacterium freudenreichii</name>
    <dbReference type="NCBI Taxonomy" id="1744"/>
    <lineage>
        <taxon>Bacteria</taxon>
        <taxon>Bacillati</taxon>
        <taxon>Actinomycetota</taxon>
        <taxon>Actinomycetes</taxon>
        <taxon>Propionibacteriales</taxon>
        <taxon>Propionibacteriaceae</taxon>
        <taxon>Propionibacterium</taxon>
    </lineage>
</organism>
<evidence type="ECO:0000313" key="9">
    <source>
        <dbReference type="EMBL" id="SCQ76565.1"/>
    </source>
</evidence>
<evidence type="ECO:0000256" key="1">
    <source>
        <dbReference type="ARBA" id="ARBA00004167"/>
    </source>
</evidence>
<protein>
    <submittedName>
        <fullName evidence="9">Sec-independent protein translocase protein TatB</fullName>
    </submittedName>
</protein>
<evidence type="ECO:0000256" key="4">
    <source>
        <dbReference type="ARBA" id="ARBA00022927"/>
    </source>
</evidence>
<dbReference type="NCBIfam" id="NF002377">
    <property type="entry name" value="PRK01371.1-4"/>
    <property type="match status" value="1"/>
</dbReference>
<dbReference type="Gene3D" id="1.20.5.3310">
    <property type="match status" value="1"/>
</dbReference>
<proteinExistence type="predicted"/>
<name>A0A0A8PQ25_9ACTN</name>
<dbReference type="Proteomes" id="UP000250080">
    <property type="component" value="Chromosome I"/>
</dbReference>
<accession>A0A0A8PQ25</accession>
<dbReference type="AlphaFoldDB" id="A0A0A8PQ25"/>
<keyword evidence="3 8" id="KW-0812">Transmembrane</keyword>
<evidence type="ECO:0000256" key="3">
    <source>
        <dbReference type="ARBA" id="ARBA00022692"/>
    </source>
</evidence>
<sequence length="149" mass="16178">MVPLAIFGINGSEFVILAVLAVIFFGPERIPEFSRKAARVVFYVRNIANDATSQLKEELGPEYKDLTVEDLNPKTFVKKHLLDDIQDQISEVKDDLNVVKTELNMAGEDVAAASAGVGAAIHADSPAPVDPDVASMRARYGLCFDLEAT</sequence>
<dbReference type="OMA" id="DNLNWWE"/>
<evidence type="ECO:0000313" key="10">
    <source>
        <dbReference type="Proteomes" id="UP000250080"/>
    </source>
</evidence>
<evidence type="ECO:0000256" key="6">
    <source>
        <dbReference type="ARBA" id="ARBA00023010"/>
    </source>
</evidence>
<evidence type="ECO:0000256" key="8">
    <source>
        <dbReference type="SAM" id="Phobius"/>
    </source>
</evidence>
<keyword evidence="4" id="KW-0653">Protein transport</keyword>
<dbReference type="OrthoDB" id="3267321at2"/>
<keyword evidence="7 8" id="KW-0472">Membrane</keyword>
<dbReference type="PRINTS" id="PR01506">
    <property type="entry name" value="TATBPROTEIN"/>
</dbReference>
<dbReference type="InterPro" id="IPR003369">
    <property type="entry name" value="TatA/B/E"/>
</dbReference>
<dbReference type="EMBL" id="LT618793">
    <property type="protein sequence ID" value="SCQ76565.1"/>
    <property type="molecule type" value="Genomic_DNA"/>
</dbReference>
<feature type="transmembrane region" description="Helical" evidence="8">
    <location>
        <begin position="6"/>
        <end position="26"/>
    </location>
</feature>
<comment type="subcellular location">
    <subcellularLocation>
        <location evidence="1">Membrane</location>
        <topology evidence="1">Single-pass membrane protein</topology>
    </subcellularLocation>
</comment>
<dbReference type="GeneID" id="61221757"/>
<dbReference type="Pfam" id="PF02416">
    <property type="entry name" value="TatA_B_E"/>
    <property type="match status" value="1"/>
</dbReference>
<dbReference type="RefSeq" id="WP_013161480.1">
    <property type="nucleotide sequence ID" value="NZ_CCYR01000051.1"/>
</dbReference>
<evidence type="ECO:0000256" key="2">
    <source>
        <dbReference type="ARBA" id="ARBA00022448"/>
    </source>
</evidence>
<keyword evidence="6" id="KW-0811">Translocation</keyword>
<evidence type="ECO:0000256" key="7">
    <source>
        <dbReference type="ARBA" id="ARBA00023136"/>
    </source>
</evidence>
<keyword evidence="2" id="KW-0813">Transport</keyword>
<evidence type="ECO:0000256" key="5">
    <source>
        <dbReference type="ARBA" id="ARBA00022989"/>
    </source>
</evidence>
<gene>
    <name evidence="9" type="ORF">PFR_JS23_653</name>
</gene>
<reference evidence="9 10" key="1">
    <citation type="submission" date="2016-09" db="EMBL/GenBank/DDBJ databases">
        <authorList>
            <person name="Laine KS P."/>
        </authorList>
    </citation>
    <scope>NUCLEOTIDE SEQUENCE [LARGE SCALE GENOMIC DNA]</scope>
    <source>
        <strain evidence="9">PFRJS-23</strain>
    </source>
</reference>
<dbReference type="NCBIfam" id="NF002375">
    <property type="entry name" value="PRK01371.1-2"/>
    <property type="match status" value="1"/>
</dbReference>
<keyword evidence="5 8" id="KW-1133">Transmembrane helix</keyword>